<dbReference type="InterPro" id="IPR005516">
    <property type="entry name" value="Remorin_C"/>
</dbReference>
<comment type="similarity">
    <text evidence="1">Belongs to the remorin family.</text>
</comment>
<feature type="compositionally biased region" description="Basic and acidic residues" evidence="3">
    <location>
        <begin position="49"/>
        <end position="59"/>
    </location>
</feature>
<keyword evidence="2" id="KW-0175">Coiled coil</keyword>
<evidence type="ECO:0000259" key="5">
    <source>
        <dbReference type="Pfam" id="PF03766"/>
    </source>
</evidence>
<feature type="region of interest" description="Disordered" evidence="3">
    <location>
        <begin position="16"/>
        <end position="67"/>
    </location>
</feature>
<gene>
    <name evidence="6" type="ORF">STAS_32444</name>
</gene>
<dbReference type="EMBL" id="BKCP01011614">
    <property type="protein sequence ID" value="GER54811.1"/>
    <property type="molecule type" value="Genomic_DNA"/>
</dbReference>
<keyword evidence="7" id="KW-1185">Reference proteome</keyword>
<sequence>MVCQLTIEANIAKFSEVMAEAEPKKAEPQSKPEPEPSSEAPAVAAEPVEAPKDVAEEKTVAPLPPTEKKADDCKALVVVEKTAASEEKKPEGGSINRDAVLARVATEKRLSLVRAWEESEKCKAENKAQKELSAIGAWENSKKASLEAELKKIEENLEKKKAKYIEAMKNKIALIHKEAEEKRAIIEAKRGEDLLKAEETAAKYRATGTAPKNLLGCF</sequence>
<dbReference type="AlphaFoldDB" id="A0A5A7REA7"/>
<evidence type="ECO:0000256" key="2">
    <source>
        <dbReference type="SAM" id="Coils"/>
    </source>
</evidence>
<name>A0A5A7REA7_STRAF</name>
<dbReference type="Proteomes" id="UP000325081">
    <property type="component" value="Unassembled WGS sequence"/>
</dbReference>
<evidence type="ECO:0000256" key="3">
    <source>
        <dbReference type="SAM" id="MobiDB-lite"/>
    </source>
</evidence>
<reference evidence="7" key="1">
    <citation type="journal article" date="2019" name="Curr. Biol.">
        <title>Genome Sequence of Striga asiatica Provides Insight into the Evolution of Plant Parasitism.</title>
        <authorList>
            <person name="Yoshida S."/>
            <person name="Kim S."/>
            <person name="Wafula E.K."/>
            <person name="Tanskanen J."/>
            <person name="Kim Y.M."/>
            <person name="Honaas L."/>
            <person name="Yang Z."/>
            <person name="Spallek T."/>
            <person name="Conn C.E."/>
            <person name="Ichihashi Y."/>
            <person name="Cheong K."/>
            <person name="Cui S."/>
            <person name="Der J.P."/>
            <person name="Gundlach H."/>
            <person name="Jiao Y."/>
            <person name="Hori C."/>
            <person name="Ishida J.K."/>
            <person name="Kasahara H."/>
            <person name="Kiba T."/>
            <person name="Kim M.S."/>
            <person name="Koo N."/>
            <person name="Laohavisit A."/>
            <person name="Lee Y.H."/>
            <person name="Lumba S."/>
            <person name="McCourt P."/>
            <person name="Mortimer J.C."/>
            <person name="Mutuku J.M."/>
            <person name="Nomura T."/>
            <person name="Sasaki-Sekimoto Y."/>
            <person name="Seto Y."/>
            <person name="Wang Y."/>
            <person name="Wakatake T."/>
            <person name="Sakakibara H."/>
            <person name="Demura T."/>
            <person name="Yamaguchi S."/>
            <person name="Yoneyama K."/>
            <person name="Manabe R.I."/>
            <person name="Nelson D.C."/>
            <person name="Schulman A.H."/>
            <person name="Timko M.P."/>
            <person name="dePamphilis C.W."/>
            <person name="Choi D."/>
            <person name="Shirasu K."/>
        </authorList>
    </citation>
    <scope>NUCLEOTIDE SEQUENCE [LARGE SCALE GENOMIC DNA]</scope>
    <source>
        <strain evidence="7">cv. UVA1</strain>
    </source>
</reference>
<dbReference type="Pfam" id="PF03766">
    <property type="entry name" value="Remorin_N"/>
    <property type="match status" value="1"/>
</dbReference>
<protein>
    <submittedName>
        <fullName evidence="6">Remorin</fullName>
    </submittedName>
</protein>
<dbReference type="InterPro" id="IPR005518">
    <property type="entry name" value="Remorin_N"/>
</dbReference>
<evidence type="ECO:0000256" key="1">
    <source>
        <dbReference type="ARBA" id="ARBA00005711"/>
    </source>
</evidence>
<dbReference type="PANTHER" id="PTHR31775:SF5">
    <property type="entry name" value="REMORIN 1.4"/>
    <property type="match status" value="1"/>
</dbReference>
<dbReference type="Pfam" id="PF03763">
    <property type="entry name" value="Remorin_C"/>
    <property type="match status" value="1"/>
</dbReference>
<feature type="coiled-coil region" evidence="2">
    <location>
        <begin position="143"/>
        <end position="170"/>
    </location>
</feature>
<evidence type="ECO:0000313" key="7">
    <source>
        <dbReference type="Proteomes" id="UP000325081"/>
    </source>
</evidence>
<feature type="compositionally biased region" description="Low complexity" evidence="3">
    <location>
        <begin position="37"/>
        <end position="48"/>
    </location>
</feature>
<evidence type="ECO:0000313" key="6">
    <source>
        <dbReference type="EMBL" id="GER54811.1"/>
    </source>
</evidence>
<evidence type="ECO:0000259" key="4">
    <source>
        <dbReference type="Pfam" id="PF03763"/>
    </source>
</evidence>
<dbReference type="OrthoDB" id="684343at2759"/>
<comment type="caution">
    <text evidence="6">The sequence shown here is derived from an EMBL/GenBank/DDBJ whole genome shotgun (WGS) entry which is preliminary data.</text>
</comment>
<accession>A0A5A7REA7</accession>
<dbReference type="PANTHER" id="PTHR31775">
    <property type="entry name" value="OS02G0117200 PROTEIN"/>
    <property type="match status" value="1"/>
</dbReference>
<feature type="compositionally biased region" description="Basic and acidic residues" evidence="3">
    <location>
        <begin position="21"/>
        <end position="34"/>
    </location>
</feature>
<feature type="domain" description="Remorin N-terminal" evidence="5">
    <location>
        <begin position="52"/>
        <end position="104"/>
    </location>
</feature>
<feature type="domain" description="Remorin C-terminal" evidence="4">
    <location>
        <begin position="108"/>
        <end position="212"/>
    </location>
</feature>
<proteinExistence type="inferred from homology"/>
<organism evidence="6 7">
    <name type="scientific">Striga asiatica</name>
    <name type="common">Asiatic witchweed</name>
    <name type="synonym">Buchnera asiatica</name>
    <dbReference type="NCBI Taxonomy" id="4170"/>
    <lineage>
        <taxon>Eukaryota</taxon>
        <taxon>Viridiplantae</taxon>
        <taxon>Streptophyta</taxon>
        <taxon>Embryophyta</taxon>
        <taxon>Tracheophyta</taxon>
        <taxon>Spermatophyta</taxon>
        <taxon>Magnoliopsida</taxon>
        <taxon>eudicotyledons</taxon>
        <taxon>Gunneridae</taxon>
        <taxon>Pentapetalae</taxon>
        <taxon>asterids</taxon>
        <taxon>lamiids</taxon>
        <taxon>Lamiales</taxon>
        <taxon>Orobanchaceae</taxon>
        <taxon>Buchnereae</taxon>
        <taxon>Striga</taxon>
    </lineage>
</organism>